<organism evidence="1 2">
    <name type="scientific">Dryococelus australis</name>
    <dbReference type="NCBI Taxonomy" id="614101"/>
    <lineage>
        <taxon>Eukaryota</taxon>
        <taxon>Metazoa</taxon>
        <taxon>Ecdysozoa</taxon>
        <taxon>Arthropoda</taxon>
        <taxon>Hexapoda</taxon>
        <taxon>Insecta</taxon>
        <taxon>Pterygota</taxon>
        <taxon>Neoptera</taxon>
        <taxon>Polyneoptera</taxon>
        <taxon>Phasmatodea</taxon>
        <taxon>Verophasmatodea</taxon>
        <taxon>Anareolatae</taxon>
        <taxon>Phasmatidae</taxon>
        <taxon>Eurycanthinae</taxon>
        <taxon>Dryococelus</taxon>
    </lineage>
</organism>
<name>A0ABQ9H8T2_9NEOP</name>
<proteinExistence type="predicted"/>
<dbReference type="EMBL" id="JARBHB010000006">
    <property type="protein sequence ID" value="KAJ8880687.1"/>
    <property type="molecule type" value="Genomic_DNA"/>
</dbReference>
<comment type="caution">
    <text evidence="1">The sequence shown here is derived from an EMBL/GenBank/DDBJ whole genome shotgun (WGS) entry which is preliminary data.</text>
</comment>
<evidence type="ECO:0000313" key="2">
    <source>
        <dbReference type="Proteomes" id="UP001159363"/>
    </source>
</evidence>
<dbReference type="Proteomes" id="UP001159363">
    <property type="component" value="Chromosome 5"/>
</dbReference>
<keyword evidence="2" id="KW-1185">Reference proteome</keyword>
<gene>
    <name evidence="1" type="ORF">PR048_017157</name>
</gene>
<evidence type="ECO:0000313" key="1">
    <source>
        <dbReference type="EMBL" id="KAJ8880687.1"/>
    </source>
</evidence>
<reference evidence="1 2" key="1">
    <citation type="submission" date="2023-02" db="EMBL/GenBank/DDBJ databases">
        <title>LHISI_Scaffold_Assembly.</title>
        <authorList>
            <person name="Stuart O.P."/>
            <person name="Cleave R."/>
            <person name="Magrath M.J.L."/>
            <person name="Mikheyev A.S."/>
        </authorList>
    </citation>
    <scope>NUCLEOTIDE SEQUENCE [LARGE SCALE GENOMIC DNA]</scope>
    <source>
        <strain evidence="1">Daus_M_001</strain>
        <tissue evidence="1">Leg muscle</tissue>
    </source>
</reference>
<accession>A0ABQ9H8T2</accession>
<protein>
    <submittedName>
        <fullName evidence="1">Uncharacterized protein</fullName>
    </submittedName>
</protein>
<sequence length="131" mass="15039">MGYPLRYLPHVERSSQVLTETQAEHRKYCNTHALGHADMPTPEKNGRPSVLRFQNYHNIDKIHIVVYATFDAMPSPVQTCQPNLAKLYTYRYQQHLLQAMRGNIILPCKTTILPTHVEVYTGEDAEQIGAF</sequence>